<feature type="transmembrane region" description="Helical" evidence="9">
    <location>
        <begin position="114"/>
        <end position="136"/>
    </location>
</feature>
<evidence type="ECO:0000256" key="5">
    <source>
        <dbReference type="ARBA" id="ARBA00023040"/>
    </source>
</evidence>
<gene>
    <name evidence="12" type="primary">LOC111121022</name>
</gene>
<keyword evidence="2" id="KW-1003">Cell membrane</keyword>
<dbReference type="Pfam" id="PF00001">
    <property type="entry name" value="7tm_1"/>
    <property type="match status" value="1"/>
</dbReference>
<dbReference type="Gene3D" id="1.20.1070.10">
    <property type="entry name" value="Rhodopsin 7-helix transmembrane proteins"/>
    <property type="match status" value="1"/>
</dbReference>
<organism evidence="11 12">
    <name type="scientific">Crassostrea virginica</name>
    <name type="common">Eastern oyster</name>
    <dbReference type="NCBI Taxonomy" id="6565"/>
    <lineage>
        <taxon>Eukaryota</taxon>
        <taxon>Metazoa</taxon>
        <taxon>Spiralia</taxon>
        <taxon>Lophotrochozoa</taxon>
        <taxon>Mollusca</taxon>
        <taxon>Bivalvia</taxon>
        <taxon>Autobranchia</taxon>
        <taxon>Pteriomorphia</taxon>
        <taxon>Ostreida</taxon>
        <taxon>Ostreoidea</taxon>
        <taxon>Ostreidae</taxon>
        <taxon>Crassostrea</taxon>
    </lineage>
</organism>
<feature type="domain" description="G-protein coupled receptors family 1 profile" evidence="10">
    <location>
        <begin position="92"/>
        <end position="391"/>
    </location>
</feature>
<evidence type="ECO:0000313" key="11">
    <source>
        <dbReference type="Proteomes" id="UP000694844"/>
    </source>
</evidence>
<evidence type="ECO:0000256" key="4">
    <source>
        <dbReference type="ARBA" id="ARBA00022989"/>
    </source>
</evidence>
<dbReference type="Proteomes" id="UP000694844">
    <property type="component" value="Chromosome 2"/>
</dbReference>
<dbReference type="PANTHER" id="PTHR24248:SF66">
    <property type="entry name" value="OCTOPAMINE RECEPTOR BETA-3R"/>
    <property type="match status" value="1"/>
</dbReference>
<feature type="transmembrane region" description="Helical" evidence="9">
    <location>
        <begin position="151"/>
        <end position="172"/>
    </location>
</feature>
<evidence type="ECO:0000256" key="2">
    <source>
        <dbReference type="ARBA" id="ARBA00022475"/>
    </source>
</evidence>
<dbReference type="GO" id="GO:0004930">
    <property type="term" value="F:G protein-coupled receptor activity"/>
    <property type="evidence" value="ECO:0007669"/>
    <property type="project" value="UniProtKB-KW"/>
</dbReference>
<evidence type="ECO:0000313" key="12">
    <source>
        <dbReference type="RefSeq" id="XP_022317819.1"/>
    </source>
</evidence>
<evidence type="ECO:0000256" key="1">
    <source>
        <dbReference type="ARBA" id="ARBA00004651"/>
    </source>
</evidence>
<dbReference type="SUPFAM" id="SSF81321">
    <property type="entry name" value="Family A G protein-coupled receptor-like"/>
    <property type="match status" value="1"/>
</dbReference>
<reference evidence="12" key="1">
    <citation type="submission" date="2025-08" db="UniProtKB">
        <authorList>
            <consortium name="RefSeq"/>
        </authorList>
    </citation>
    <scope>IDENTIFICATION</scope>
    <source>
        <tissue evidence="12">Whole sample</tissue>
    </source>
</reference>
<evidence type="ECO:0000256" key="9">
    <source>
        <dbReference type="SAM" id="Phobius"/>
    </source>
</evidence>
<dbReference type="GO" id="GO:0071880">
    <property type="term" value="P:adenylate cyclase-activating adrenergic receptor signaling pathway"/>
    <property type="evidence" value="ECO:0007669"/>
    <property type="project" value="TreeGrafter"/>
</dbReference>
<evidence type="ECO:0000256" key="7">
    <source>
        <dbReference type="ARBA" id="ARBA00023170"/>
    </source>
</evidence>
<keyword evidence="5" id="KW-0297">G-protein coupled receptor</keyword>
<keyword evidence="6 9" id="KW-0472">Membrane</keyword>
<evidence type="ECO:0000259" key="10">
    <source>
        <dbReference type="PROSITE" id="PS50262"/>
    </source>
</evidence>
<evidence type="ECO:0000256" key="6">
    <source>
        <dbReference type="ARBA" id="ARBA00023136"/>
    </source>
</evidence>
<dbReference type="GO" id="GO:0043410">
    <property type="term" value="P:positive regulation of MAPK cascade"/>
    <property type="evidence" value="ECO:0007669"/>
    <property type="project" value="TreeGrafter"/>
</dbReference>
<dbReference type="AlphaFoldDB" id="A0A8B8CRJ5"/>
<evidence type="ECO:0000256" key="3">
    <source>
        <dbReference type="ARBA" id="ARBA00022692"/>
    </source>
</evidence>
<keyword evidence="4 9" id="KW-1133">Transmembrane helix</keyword>
<dbReference type="PANTHER" id="PTHR24248">
    <property type="entry name" value="ADRENERGIC RECEPTOR-RELATED G-PROTEIN COUPLED RECEPTOR"/>
    <property type="match status" value="1"/>
</dbReference>
<keyword evidence="11" id="KW-1185">Reference proteome</keyword>
<feature type="transmembrane region" description="Helical" evidence="9">
    <location>
        <begin position="237"/>
        <end position="259"/>
    </location>
</feature>
<dbReference type="InterPro" id="IPR017452">
    <property type="entry name" value="GPCR_Rhodpsn_7TM"/>
</dbReference>
<dbReference type="PRINTS" id="PR00237">
    <property type="entry name" value="GPCRRHODOPSN"/>
</dbReference>
<feature type="transmembrane region" description="Helical" evidence="9">
    <location>
        <begin position="336"/>
        <end position="356"/>
    </location>
</feature>
<name>A0A8B8CRJ5_CRAVI</name>
<comment type="subcellular location">
    <subcellularLocation>
        <location evidence="1">Cell membrane</location>
        <topology evidence="1">Multi-pass membrane protein</topology>
    </subcellularLocation>
</comment>
<protein>
    <submittedName>
        <fullName evidence="12">Beta-1 adrenergic receptor-like</fullName>
    </submittedName>
</protein>
<accession>A0A8B8CRJ5</accession>
<dbReference type="KEGG" id="cvn:111121022"/>
<keyword evidence="3 9" id="KW-0812">Transmembrane</keyword>
<dbReference type="RefSeq" id="XP_022317819.1">
    <property type="nucleotide sequence ID" value="XM_022462111.1"/>
</dbReference>
<keyword evidence="8" id="KW-0807">Transducer</keyword>
<dbReference type="GO" id="GO:0005886">
    <property type="term" value="C:plasma membrane"/>
    <property type="evidence" value="ECO:0007669"/>
    <property type="project" value="UniProtKB-SubCell"/>
</dbReference>
<proteinExistence type="predicted"/>
<keyword evidence="7" id="KW-0675">Receptor</keyword>
<dbReference type="PROSITE" id="PS50262">
    <property type="entry name" value="G_PROTEIN_RECEP_F1_2"/>
    <property type="match status" value="1"/>
</dbReference>
<feature type="transmembrane region" description="Helical" evidence="9">
    <location>
        <begin position="193"/>
        <end position="217"/>
    </location>
</feature>
<evidence type="ECO:0000256" key="8">
    <source>
        <dbReference type="ARBA" id="ARBA00023224"/>
    </source>
</evidence>
<sequence>MFLQSPRDEGHSLNAIPIQKMLGKWGRSFQTQELSNLIHEATNVTRSENLGRIPSNNYVLSHEETDHSVHLPPYRVAGIVILCILTVVMVMANCLSICTIATNPILRQTSYYSFVLSLAFADVLIGAVIMPIYVIWEYYGQWPYGEVSCNIVTALDIAFTDISTYSLVLVAVDKYIFITQPFEYHRKLTVVRARLLVTAIWIIWFVFGFVSMYGGIALDNQSKSLFSDPCIFIMNDLYNGITACVAFIIPFIILTYTGIRIYCVAQLHLQNISRCHPKCIPIDAATFVELAVHQPQICENSVVGSLHSKQSHAVGRSSNTSIPSERLKKRRTFCKPFGTVVTVIVFFLLMCAPYWLATGSDIFCHCVAPWIYEDILAVVYNLNSLVNPFIYTMTDRPYRAAVKRLLLKCQAALCKRKEVIINKA</sequence>
<dbReference type="OrthoDB" id="6159456at2759"/>
<feature type="transmembrane region" description="Helical" evidence="9">
    <location>
        <begin position="76"/>
        <end position="102"/>
    </location>
</feature>
<dbReference type="InterPro" id="IPR000276">
    <property type="entry name" value="GPCR_Rhodpsn"/>
</dbReference>
<dbReference type="GeneID" id="111121022"/>